<evidence type="ECO:0000256" key="1">
    <source>
        <dbReference type="ARBA" id="ARBA00004141"/>
    </source>
</evidence>
<comment type="pathway">
    <text evidence="2">Quinol/quinone metabolism; menaquinone biosynthesis.</text>
</comment>
<dbReference type="PIRSF" id="PIRSF005355">
    <property type="entry name" value="UBIAD1"/>
    <property type="match status" value="1"/>
</dbReference>
<keyword evidence="6 8" id="KW-1133">Transmembrane helix</keyword>
<evidence type="ECO:0000256" key="5">
    <source>
        <dbReference type="ARBA" id="ARBA00022692"/>
    </source>
</evidence>
<gene>
    <name evidence="9" type="ORF">FC43_GL000985</name>
</gene>
<keyword evidence="4 9" id="KW-0808">Transferase</keyword>
<evidence type="ECO:0000256" key="6">
    <source>
        <dbReference type="ARBA" id="ARBA00022989"/>
    </source>
</evidence>
<dbReference type="GO" id="GO:0009234">
    <property type="term" value="P:menaquinone biosynthetic process"/>
    <property type="evidence" value="ECO:0007669"/>
    <property type="project" value="UniProtKB-UniPathway"/>
</dbReference>
<dbReference type="CDD" id="cd13962">
    <property type="entry name" value="PT_UbiA_UBIAD1"/>
    <property type="match status" value="1"/>
</dbReference>
<dbReference type="EMBL" id="AZFK01000088">
    <property type="protein sequence ID" value="KRL87670.1"/>
    <property type="molecule type" value="Genomic_DNA"/>
</dbReference>
<dbReference type="PANTHER" id="PTHR13929:SF0">
    <property type="entry name" value="UBIA PRENYLTRANSFERASE DOMAIN-CONTAINING PROTEIN 1"/>
    <property type="match status" value="1"/>
</dbReference>
<feature type="transmembrane region" description="Helical" evidence="8">
    <location>
        <begin position="145"/>
        <end position="164"/>
    </location>
</feature>
<dbReference type="InterPro" id="IPR026046">
    <property type="entry name" value="UBIAD1"/>
</dbReference>
<sequence>MSVKVFLELVEIKAKTASVLPALLGLCLSYYYFHSVNWSLMALFFVAMLLFNMAVDMLDNYHDYTHAVDTADYQQNTNIIGREKLNPRLVFWLLVSFVLVAALLGLYLVSQVGWPLLAMGVFCFAVGIAYSSGPFPLSGLPVGEFFSGFTMGFMITLISVYLNAYQHFVWDPFSLLVIFVVALPDELWISNLLLANNICDQQEDEDNRRITIVHFIGKKWALRAFAVKNGLAFVALGLAVGWGFTPWATLFTWLLIPFVIKQTRILLARQVKKETFPAAIRILLVGSLVQVVTFALGIAFENWL</sequence>
<dbReference type="Proteomes" id="UP000050816">
    <property type="component" value="Unassembled WGS sequence"/>
</dbReference>
<dbReference type="Gene3D" id="1.10.357.140">
    <property type="entry name" value="UbiA prenyltransferase"/>
    <property type="match status" value="1"/>
</dbReference>
<dbReference type="InterPro" id="IPR000537">
    <property type="entry name" value="UbiA_prenyltransferase"/>
</dbReference>
<dbReference type="PATRIC" id="fig|1423760.3.peg.1018"/>
<evidence type="ECO:0000313" key="10">
    <source>
        <dbReference type="Proteomes" id="UP000050816"/>
    </source>
</evidence>
<evidence type="ECO:0000256" key="3">
    <source>
        <dbReference type="ARBA" id="ARBA00022428"/>
    </source>
</evidence>
<evidence type="ECO:0000256" key="4">
    <source>
        <dbReference type="ARBA" id="ARBA00022679"/>
    </source>
</evidence>
<keyword evidence="7 8" id="KW-0472">Membrane</keyword>
<comment type="subcellular location">
    <subcellularLocation>
        <location evidence="1">Membrane</location>
        <topology evidence="1">Multi-pass membrane protein</topology>
    </subcellularLocation>
</comment>
<dbReference type="GO" id="GO:0042371">
    <property type="term" value="P:vitamin K biosynthetic process"/>
    <property type="evidence" value="ECO:0007669"/>
    <property type="project" value="TreeGrafter"/>
</dbReference>
<comment type="caution">
    <text evidence="9">The sequence shown here is derived from an EMBL/GenBank/DDBJ whole genome shotgun (WGS) entry which is preliminary data.</text>
</comment>
<dbReference type="GO" id="GO:0016020">
    <property type="term" value="C:membrane"/>
    <property type="evidence" value="ECO:0007669"/>
    <property type="project" value="UniProtKB-SubCell"/>
</dbReference>
<reference evidence="9 10" key="1">
    <citation type="journal article" date="2015" name="Genome Announc.">
        <title>Expanding the biotechnology potential of lactobacilli through comparative genomics of 213 strains and associated genera.</title>
        <authorList>
            <person name="Sun Z."/>
            <person name="Harris H.M."/>
            <person name="McCann A."/>
            <person name="Guo C."/>
            <person name="Argimon S."/>
            <person name="Zhang W."/>
            <person name="Yang X."/>
            <person name="Jeffery I.B."/>
            <person name="Cooney J.C."/>
            <person name="Kagawa T.F."/>
            <person name="Liu W."/>
            <person name="Song Y."/>
            <person name="Salvetti E."/>
            <person name="Wrobel A."/>
            <person name="Rasinkangas P."/>
            <person name="Parkhill J."/>
            <person name="Rea M.C."/>
            <person name="O'Sullivan O."/>
            <person name="Ritari J."/>
            <person name="Douillard F.P."/>
            <person name="Paul Ross R."/>
            <person name="Yang R."/>
            <person name="Briner A.E."/>
            <person name="Felis G.E."/>
            <person name="de Vos W.M."/>
            <person name="Barrangou R."/>
            <person name="Klaenhammer T.R."/>
            <person name="Caufield P.W."/>
            <person name="Cui Y."/>
            <person name="Zhang H."/>
            <person name="O'Toole P.W."/>
        </authorList>
    </citation>
    <scope>NUCLEOTIDE SEQUENCE [LARGE SCALE GENOMIC DNA]</scope>
    <source>
        <strain evidence="9 10">DSM 15946</strain>
    </source>
</reference>
<evidence type="ECO:0000313" key="9">
    <source>
        <dbReference type="EMBL" id="KRL87670.1"/>
    </source>
</evidence>
<name>A0A0R1U2Y6_9LACO</name>
<dbReference type="AlphaFoldDB" id="A0A0R1U2Y6"/>
<dbReference type="Pfam" id="PF01040">
    <property type="entry name" value="UbiA"/>
    <property type="match status" value="1"/>
</dbReference>
<organism evidence="9 10">
    <name type="scientific">Limosilactobacillus ingluviei DSM 15946</name>
    <dbReference type="NCBI Taxonomy" id="1423760"/>
    <lineage>
        <taxon>Bacteria</taxon>
        <taxon>Bacillati</taxon>
        <taxon>Bacillota</taxon>
        <taxon>Bacilli</taxon>
        <taxon>Lactobacillales</taxon>
        <taxon>Lactobacillaceae</taxon>
        <taxon>Limosilactobacillus</taxon>
    </lineage>
</organism>
<evidence type="ECO:0000256" key="2">
    <source>
        <dbReference type="ARBA" id="ARBA00004863"/>
    </source>
</evidence>
<feature type="transmembrane region" description="Helical" evidence="8">
    <location>
        <begin position="89"/>
        <end position="108"/>
    </location>
</feature>
<proteinExistence type="predicted"/>
<feature type="transmembrane region" description="Helical" evidence="8">
    <location>
        <begin position="279"/>
        <end position="300"/>
    </location>
</feature>
<keyword evidence="5 8" id="KW-0812">Transmembrane</keyword>
<accession>A0A0R1U2Y6</accession>
<dbReference type="RefSeq" id="WP_056955634.1">
    <property type="nucleotide sequence ID" value="NZ_AZFK01000088.1"/>
</dbReference>
<dbReference type="NCBIfam" id="NF004752">
    <property type="entry name" value="PRK06080.1-4"/>
    <property type="match status" value="1"/>
</dbReference>
<evidence type="ECO:0000256" key="8">
    <source>
        <dbReference type="SAM" id="Phobius"/>
    </source>
</evidence>
<evidence type="ECO:0000256" key="7">
    <source>
        <dbReference type="ARBA" id="ARBA00023136"/>
    </source>
</evidence>
<dbReference type="InterPro" id="IPR044878">
    <property type="entry name" value="UbiA_sf"/>
</dbReference>
<keyword evidence="3" id="KW-0474">Menaquinone biosynthesis</keyword>
<feature type="transmembrane region" description="Helical" evidence="8">
    <location>
        <begin position="38"/>
        <end position="55"/>
    </location>
</feature>
<dbReference type="PANTHER" id="PTHR13929">
    <property type="entry name" value="1,4-DIHYDROXY-2-NAPHTHOATE OCTAPRENYLTRANSFERASE"/>
    <property type="match status" value="1"/>
</dbReference>
<feature type="transmembrane region" description="Helical" evidence="8">
    <location>
        <begin position="114"/>
        <end position="133"/>
    </location>
</feature>
<dbReference type="UniPathway" id="UPA00079"/>
<dbReference type="GO" id="GO:0004659">
    <property type="term" value="F:prenyltransferase activity"/>
    <property type="evidence" value="ECO:0007669"/>
    <property type="project" value="InterPro"/>
</dbReference>
<protein>
    <submittedName>
        <fullName evidence="9">1,4-dihydroxy-2-naphthoate octaprenyltransferase</fullName>
    </submittedName>
</protein>